<feature type="active site" description="Proton acceptor" evidence="3">
    <location>
        <position position="175"/>
    </location>
</feature>
<organism evidence="6 7">
    <name type="scientific">Nocardioides mesophilus</name>
    <dbReference type="NCBI Taxonomy" id="433659"/>
    <lineage>
        <taxon>Bacteria</taxon>
        <taxon>Bacillati</taxon>
        <taxon>Actinomycetota</taxon>
        <taxon>Actinomycetes</taxon>
        <taxon>Propionibacteriales</taxon>
        <taxon>Nocardioidaceae</taxon>
        <taxon>Nocardioides</taxon>
    </lineage>
</organism>
<evidence type="ECO:0000313" key="6">
    <source>
        <dbReference type="EMBL" id="QNN55119.1"/>
    </source>
</evidence>
<dbReference type="InterPro" id="IPR015422">
    <property type="entry name" value="PyrdxlP-dep_Trfase_small"/>
</dbReference>
<comment type="similarity">
    <text evidence="2 5">Belongs to the DegT/DnrJ/EryC1 family.</text>
</comment>
<proteinExistence type="inferred from homology"/>
<keyword evidence="7" id="KW-1185">Reference proteome</keyword>
<dbReference type="InterPro" id="IPR015424">
    <property type="entry name" value="PyrdxlP-dep_Trfase"/>
</dbReference>
<sequence length="372" mass="39857">MRPTLPDLPALERRLGQILESGLLTSGPTVAELEERVAERLGVAHVVAVSSCTSGLALTLQALGVHDAVVMPSFTFSASAHAVMWAGAEPRFVDIEAGTLCVDPDEVWAGVDGASAITATHIYGTPCRTEALEEVAREAGVPLVFDAAHGLGSSRAGRPVGGFGTAEVFSLSPTKVMVAGEGGLVATNDAGLAETVRLGRNYGNPGDYDCLFAGLNARMSELHAAIGLHSLRFLDEHVARRNELVDDFWSGLADLRGLSRPVVEEGDVSTYKDLTVVVDPDVLGLDVPGFARALDAEGIDTRRYYSPSIHEQRAYRHLPQRDLPVTEEMSQRVLSLPLWSHMTDQQMTGMRDAVARIARHADQIRATEGDVT</sequence>
<dbReference type="InterPro" id="IPR015421">
    <property type="entry name" value="PyrdxlP-dep_Trfase_major"/>
</dbReference>
<reference evidence="6 7" key="1">
    <citation type="submission" date="2020-08" db="EMBL/GenBank/DDBJ databases">
        <title>Genome sequence of Nocardioides mesophilus KACC 16243T.</title>
        <authorList>
            <person name="Hyun D.-W."/>
            <person name="Bae J.-W."/>
        </authorList>
    </citation>
    <scope>NUCLEOTIDE SEQUENCE [LARGE SCALE GENOMIC DNA]</scope>
    <source>
        <strain evidence="6 7">KACC 16243</strain>
    </source>
</reference>
<evidence type="ECO:0000256" key="3">
    <source>
        <dbReference type="PIRSR" id="PIRSR000390-1"/>
    </source>
</evidence>
<evidence type="ECO:0000256" key="4">
    <source>
        <dbReference type="PIRSR" id="PIRSR000390-2"/>
    </source>
</evidence>
<keyword evidence="6" id="KW-0808">Transferase</keyword>
<name>A0A7G9RHP4_9ACTN</name>
<accession>A0A7G9RHP4</accession>
<dbReference type="PANTHER" id="PTHR30244">
    <property type="entry name" value="TRANSAMINASE"/>
    <property type="match status" value="1"/>
</dbReference>
<dbReference type="CDD" id="cd00616">
    <property type="entry name" value="AHBA_syn"/>
    <property type="match status" value="1"/>
</dbReference>
<evidence type="ECO:0000256" key="5">
    <source>
        <dbReference type="RuleBase" id="RU004508"/>
    </source>
</evidence>
<dbReference type="EMBL" id="CP060713">
    <property type="protein sequence ID" value="QNN55119.1"/>
    <property type="molecule type" value="Genomic_DNA"/>
</dbReference>
<protein>
    <submittedName>
        <fullName evidence="6">DegT/DnrJ/EryC1/StrS family aminotransferase</fullName>
    </submittedName>
</protein>
<dbReference type="GO" id="GO:0030170">
    <property type="term" value="F:pyridoxal phosphate binding"/>
    <property type="evidence" value="ECO:0007669"/>
    <property type="project" value="TreeGrafter"/>
</dbReference>
<keyword evidence="1 4" id="KW-0663">Pyridoxal phosphate</keyword>
<dbReference type="PANTHER" id="PTHR30244:SF9">
    <property type="entry name" value="PROTEIN RV3402C"/>
    <property type="match status" value="1"/>
</dbReference>
<evidence type="ECO:0000256" key="2">
    <source>
        <dbReference type="ARBA" id="ARBA00037999"/>
    </source>
</evidence>
<dbReference type="GO" id="GO:0000271">
    <property type="term" value="P:polysaccharide biosynthetic process"/>
    <property type="evidence" value="ECO:0007669"/>
    <property type="project" value="TreeGrafter"/>
</dbReference>
<evidence type="ECO:0000256" key="1">
    <source>
        <dbReference type="ARBA" id="ARBA00022898"/>
    </source>
</evidence>
<dbReference type="Pfam" id="PF01041">
    <property type="entry name" value="DegT_DnrJ_EryC1"/>
    <property type="match status" value="1"/>
</dbReference>
<dbReference type="Gene3D" id="3.90.1150.10">
    <property type="entry name" value="Aspartate Aminotransferase, domain 1"/>
    <property type="match status" value="1"/>
</dbReference>
<dbReference type="InterPro" id="IPR000653">
    <property type="entry name" value="DegT/StrS_aminotransferase"/>
</dbReference>
<dbReference type="PIRSF" id="PIRSF000390">
    <property type="entry name" value="PLP_StrS"/>
    <property type="match status" value="1"/>
</dbReference>
<dbReference type="Gene3D" id="3.40.640.10">
    <property type="entry name" value="Type I PLP-dependent aspartate aminotransferase-like (Major domain)"/>
    <property type="match status" value="1"/>
</dbReference>
<gene>
    <name evidence="6" type="ORF">H9L09_16935</name>
</gene>
<evidence type="ECO:0000313" key="7">
    <source>
        <dbReference type="Proteomes" id="UP000515947"/>
    </source>
</evidence>
<dbReference type="Proteomes" id="UP000515947">
    <property type="component" value="Chromosome"/>
</dbReference>
<dbReference type="KEGG" id="nmes:H9L09_16935"/>
<keyword evidence="6" id="KW-0032">Aminotransferase</keyword>
<feature type="modified residue" description="N6-(pyridoxal phosphate)lysine" evidence="4">
    <location>
        <position position="175"/>
    </location>
</feature>
<dbReference type="SUPFAM" id="SSF53383">
    <property type="entry name" value="PLP-dependent transferases"/>
    <property type="match status" value="1"/>
</dbReference>
<dbReference type="AlphaFoldDB" id="A0A7G9RHP4"/>
<dbReference type="GO" id="GO:0008483">
    <property type="term" value="F:transaminase activity"/>
    <property type="evidence" value="ECO:0007669"/>
    <property type="project" value="UniProtKB-KW"/>
</dbReference>